<dbReference type="InterPro" id="IPR049049">
    <property type="entry name" value="Beta-AFase-like_GH127_C"/>
</dbReference>
<dbReference type="EMBL" id="JBHSMH010000072">
    <property type="protein sequence ID" value="MFC5470686.1"/>
    <property type="molecule type" value="Genomic_DNA"/>
</dbReference>
<dbReference type="InterPro" id="IPR049046">
    <property type="entry name" value="Beta-AFase-like_GH127_middle"/>
</dbReference>
<accession>A0ABW0M1K7</accession>
<dbReference type="Proteomes" id="UP001596105">
    <property type="component" value="Unassembled WGS sequence"/>
</dbReference>
<dbReference type="Pfam" id="PF20736">
    <property type="entry name" value="Glyco_hydro127M"/>
    <property type="match status" value="1"/>
</dbReference>
<proteinExistence type="predicted"/>
<evidence type="ECO:0000313" key="4">
    <source>
        <dbReference type="EMBL" id="MFC5470686.1"/>
    </source>
</evidence>
<evidence type="ECO:0000259" key="2">
    <source>
        <dbReference type="Pfam" id="PF20736"/>
    </source>
</evidence>
<evidence type="ECO:0000259" key="3">
    <source>
        <dbReference type="Pfam" id="PF20737"/>
    </source>
</evidence>
<feature type="domain" description="Non-reducing end beta-L-arabinofuranosidase-like GH127 C-terminal" evidence="3">
    <location>
        <begin position="543"/>
        <end position="663"/>
    </location>
</feature>
<dbReference type="SUPFAM" id="SSF48208">
    <property type="entry name" value="Six-hairpin glycosidases"/>
    <property type="match status" value="1"/>
</dbReference>
<dbReference type="InterPro" id="IPR008928">
    <property type="entry name" value="6-hairpin_glycosidase_sf"/>
</dbReference>
<name>A0ABW0M1K7_9BACL</name>
<dbReference type="InterPro" id="IPR049174">
    <property type="entry name" value="Beta-AFase-like"/>
</dbReference>
<dbReference type="Gene3D" id="1.50.10.20">
    <property type="match status" value="1"/>
</dbReference>
<dbReference type="RefSeq" id="WP_378082824.1">
    <property type="nucleotide sequence ID" value="NZ_JBHSMH010000072.1"/>
</dbReference>
<keyword evidence="5" id="KW-1185">Reference proteome</keyword>
<reference evidence="5" key="1">
    <citation type="journal article" date="2019" name="Int. J. Syst. Evol. Microbiol.">
        <title>The Global Catalogue of Microorganisms (GCM) 10K type strain sequencing project: providing services to taxonomists for standard genome sequencing and annotation.</title>
        <authorList>
            <consortium name="The Broad Institute Genomics Platform"/>
            <consortium name="The Broad Institute Genome Sequencing Center for Infectious Disease"/>
            <person name="Wu L."/>
            <person name="Ma J."/>
        </authorList>
    </citation>
    <scope>NUCLEOTIDE SEQUENCE [LARGE SCALE GENOMIC DNA]</scope>
    <source>
        <strain evidence="5">CCUG 57113</strain>
    </source>
</reference>
<evidence type="ECO:0000313" key="5">
    <source>
        <dbReference type="Proteomes" id="UP001596105"/>
    </source>
</evidence>
<feature type="domain" description="Non-reducing end beta-L-arabinofuranosidase-like GH127 catalytic" evidence="1">
    <location>
        <begin position="20"/>
        <end position="433"/>
    </location>
</feature>
<sequence length="678" mass="76181">MEQEMQVKQFGSSLLRLNRVRIEDPFWSEYIRLVREVVVPYQWEALNDRVPDAEPSHAVRNFKIAAGMEKGEFYGMVFQDSDVAKWLEAVGYLLDQRPDPELERIADSIIDIIDEAQQADGYLNTYFTLKEPEGRWTNLAECHELYCAGHMIEAAVAYAKATGKEKILQVACKLADCIGEAFGPGDDQIHGYDGHQEIELALVKLYRATGNGKYLELSKYFLDERGKAPHFYDEEFKRRGGSTHFPSLRIAKDRAYSQAHLPVRLQKTAEGHAVRVVYMCSGMADVAAETGDAELLQACRDLWSNIVRRRMYVTGAIGSMAQGESFTLDYDLPSDSAYAETCASIGLIFFAHRMLKIEPRSEYADVLERALYNTVIGGMSRDGRHFFYVNPLEVWPEGSAKNKVFEHVKVERQQWFGCACCPPNIARLLASLGSYVYDVKGGTIFAHLYIGGEAVLNVEGEAVTISQHSELPWEGRVRFEIGLERPTTFALALRVPDWSGEPHIFVNGSPVPPEQFASVDGYVYIDRVWLDGDIVHLTLPMEVRRMRGHPLIRETIGKVAIQRGPIVYCAEEADNGPNLHQLVLDPIASDGNGDPDDAGAKFQPDLLGGVLTIALPAYRIDDGGWEQSLYRPGGNVRLEPSTIRFIPYFAWANRGAGEMKVWVSERVNNFPPLERQEI</sequence>
<dbReference type="Pfam" id="PF20737">
    <property type="entry name" value="Glyco_hydro127C"/>
    <property type="match status" value="1"/>
</dbReference>
<dbReference type="Pfam" id="PF07944">
    <property type="entry name" value="Beta-AFase-like_GH127_cat"/>
    <property type="match status" value="1"/>
</dbReference>
<dbReference type="PANTHER" id="PTHR43465">
    <property type="entry name" value="DUF1680 DOMAIN PROTEIN (AFU_ORTHOLOGUE AFUA_1G08910)"/>
    <property type="match status" value="1"/>
</dbReference>
<dbReference type="GO" id="GO:0016787">
    <property type="term" value="F:hydrolase activity"/>
    <property type="evidence" value="ECO:0007669"/>
    <property type="project" value="UniProtKB-KW"/>
</dbReference>
<feature type="domain" description="Non-reducing end beta-L-arabinofuranosidase-like GH127 middle" evidence="2">
    <location>
        <begin position="443"/>
        <end position="541"/>
    </location>
</feature>
<comment type="caution">
    <text evidence="4">The sequence shown here is derived from an EMBL/GenBank/DDBJ whole genome shotgun (WGS) entry which is preliminary data.</text>
</comment>
<organism evidence="4 5">
    <name type="scientific">Cohnella suwonensis</name>
    <dbReference type="NCBI Taxonomy" id="696072"/>
    <lineage>
        <taxon>Bacteria</taxon>
        <taxon>Bacillati</taxon>
        <taxon>Bacillota</taxon>
        <taxon>Bacilli</taxon>
        <taxon>Bacillales</taxon>
        <taxon>Paenibacillaceae</taxon>
        <taxon>Cohnella</taxon>
    </lineage>
</organism>
<dbReference type="PANTHER" id="PTHR43465:SF2">
    <property type="entry name" value="DUF1680 DOMAIN PROTEIN (AFU_ORTHOLOGUE AFUA_1G08910)"/>
    <property type="match status" value="1"/>
</dbReference>
<evidence type="ECO:0000259" key="1">
    <source>
        <dbReference type="Pfam" id="PF07944"/>
    </source>
</evidence>
<protein>
    <submittedName>
        <fullName evidence="4">Glycoside hydrolase family 127 protein</fullName>
    </submittedName>
</protein>
<gene>
    <name evidence="4" type="ORF">ACFPPD_18520</name>
</gene>
<keyword evidence="4" id="KW-0378">Hydrolase</keyword>
<dbReference type="InterPro" id="IPR012878">
    <property type="entry name" value="Beta-AFase-like_GH127_cat"/>
</dbReference>